<evidence type="ECO:0000313" key="2">
    <source>
        <dbReference type="EMBL" id="GEC87660.1"/>
    </source>
</evidence>
<organism evidence="2 3">
    <name type="scientific">Corynebacterium variabile</name>
    <dbReference type="NCBI Taxonomy" id="1727"/>
    <lineage>
        <taxon>Bacteria</taxon>
        <taxon>Bacillati</taxon>
        <taxon>Actinomycetota</taxon>
        <taxon>Actinomycetes</taxon>
        <taxon>Mycobacteriales</taxon>
        <taxon>Corynebacteriaceae</taxon>
        <taxon>Corynebacterium</taxon>
    </lineage>
</organism>
<name>A0A4Y4C9F3_9CORY</name>
<dbReference type="GO" id="GO:0006313">
    <property type="term" value="P:DNA transposition"/>
    <property type="evidence" value="ECO:0007669"/>
    <property type="project" value="InterPro"/>
</dbReference>
<dbReference type="InterPro" id="IPR002514">
    <property type="entry name" value="Transposase_8"/>
</dbReference>
<accession>A0A4Y4C9F3</accession>
<feature type="coiled-coil region" evidence="1">
    <location>
        <begin position="63"/>
        <end position="90"/>
    </location>
</feature>
<dbReference type="RefSeq" id="WP_170209823.1">
    <property type="nucleotide sequence ID" value="NZ_BJNT01000050.1"/>
</dbReference>
<keyword evidence="1" id="KW-0175">Coiled coil</keyword>
<dbReference type="Pfam" id="PF01527">
    <property type="entry name" value="HTH_Tnp_1"/>
    <property type="match status" value="1"/>
</dbReference>
<dbReference type="GO" id="GO:0003677">
    <property type="term" value="F:DNA binding"/>
    <property type="evidence" value="ECO:0007669"/>
    <property type="project" value="InterPro"/>
</dbReference>
<dbReference type="GO" id="GO:0004803">
    <property type="term" value="F:transposase activity"/>
    <property type="evidence" value="ECO:0007669"/>
    <property type="project" value="InterPro"/>
</dbReference>
<evidence type="ECO:0000313" key="3">
    <source>
        <dbReference type="Proteomes" id="UP000319986"/>
    </source>
</evidence>
<dbReference type="InterPro" id="IPR036388">
    <property type="entry name" value="WH-like_DNA-bd_sf"/>
</dbReference>
<dbReference type="GeneID" id="82889046"/>
<dbReference type="Proteomes" id="UP000319986">
    <property type="component" value="Unassembled WGS sequence"/>
</dbReference>
<dbReference type="EMBL" id="BJNT01000050">
    <property type="protein sequence ID" value="GEC87660.1"/>
    <property type="molecule type" value="Genomic_DNA"/>
</dbReference>
<protein>
    <recommendedName>
        <fullName evidence="4">Transposase</fullName>
    </recommendedName>
</protein>
<gene>
    <name evidence="2" type="ORF">CVA01_29740</name>
</gene>
<dbReference type="InterPro" id="IPR009057">
    <property type="entry name" value="Homeodomain-like_sf"/>
</dbReference>
<reference evidence="2 3" key="1">
    <citation type="submission" date="2019-06" db="EMBL/GenBank/DDBJ databases">
        <title>Whole genome shotgun sequence of Corynebacterium variabile NBRC 15286.</title>
        <authorList>
            <person name="Hosoyama A."/>
            <person name="Uohara A."/>
            <person name="Ohji S."/>
            <person name="Ichikawa N."/>
        </authorList>
    </citation>
    <scope>NUCLEOTIDE SEQUENCE [LARGE SCALE GENOMIC DNA]</scope>
    <source>
        <strain evidence="2 3">NBRC 15286</strain>
    </source>
</reference>
<dbReference type="AlphaFoldDB" id="A0A4Y4C9F3"/>
<evidence type="ECO:0000256" key="1">
    <source>
        <dbReference type="SAM" id="Coils"/>
    </source>
</evidence>
<dbReference type="Gene3D" id="1.10.10.10">
    <property type="entry name" value="Winged helix-like DNA-binding domain superfamily/Winged helix DNA-binding domain"/>
    <property type="match status" value="1"/>
</dbReference>
<proteinExistence type="predicted"/>
<dbReference type="SUPFAM" id="SSF46689">
    <property type="entry name" value="Homeodomain-like"/>
    <property type="match status" value="1"/>
</dbReference>
<evidence type="ECO:0008006" key="4">
    <source>
        <dbReference type="Google" id="ProtNLM"/>
    </source>
</evidence>
<sequence>MPSKYTPELKARAIELVLHAQGDPDTARGAVSRIADELNISRETLRIWVRTHKESGMSAPTESVDLEAENRRLRKELAESQRANEILKKASAFFAAELELPTQVVVDFIDDNRAHYGASSRSSGCCQTHPPASP</sequence>
<comment type="caution">
    <text evidence="2">The sequence shown here is derived from an EMBL/GenBank/DDBJ whole genome shotgun (WGS) entry which is preliminary data.</text>
</comment>